<dbReference type="Pfam" id="PF03706">
    <property type="entry name" value="LPG_synthase_TM"/>
    <property type="match status" value="1"/>
</dbReference>
<keyword evidence="3 6" id="KW-0812">Transmembrane</keyword>
<dbReference type="Proteomes" id="UP001649381">
    <property type="component" value="Unassembled WGS sequence"/>
</dbReference>
<gene>
    <name evidence="6" type="primary">mprF</name>
    <name evidence="7" type="ORF">L2716_10515</name>
</gene>
<keyword evidence="6" id="KW-0443">Lipid metabolism</keyword>
<feature type="transmembrane region" description="Helical" evidence="6">
    <location>
        <begin position="148"/>
        <end position="167"/>
    </location>
</feature>
<accession>A0ABS9H2K6</accession>
<dbReference type="InterPro" id="IPR022791">
    <property type="entry name" value="L-PG_synthase/AglD"/>
</dbReference>
<feature type="transmembrane region" description="Helical" evidence="6">
    <location>
        <begin position="7"/>
        <end position="28"/>
    </location>
</feature>
<evidence type="ECO:0000256" key="5">
    <source>
        <dbReference type="ARBA" id="ARBA00023136"/>
    </source>
</evidence>
<dbReference type="EMBL" id="JAKIJS010000001">
    <property type="protein sequence ID" value="MCF6138156.1"/>
    <property type="molecule type" value="Genomic_DNA"/>
</dbReference>
<keyword evidence="2" id="KW-1003">Cell membrane</keyword>
<feature type="transmembrane region" description="Helical" evidence="6">
    <location>
        <begin position="188"/>
        <end position="211"/>
    </location>
</feature>
<dbReference type="RefSeq" id="WP_236334354.1">
    <property type="nucleotide sequence ID" value="NZ_JAKIJS010000001.1"/>
</dbReference>
<evidence type="ECO:0000256" key="3">
    <source>
        <dbReference type="ARBA" id="ARBA00022692"/>
    </source>
</evidence>
<comment type="similarity">
    <text evidence="6">Belongs to the LPG synthase family.</text>
</comment>
<keyword evidence="4 6" id="KW-1133">Transmembrane helix</keyword>
<dbReference type="EC" id="2.3.2.3" evidence="6"/>
<evidence type="ECO:0000313" key="8">
    <source>
        <dbReference type="Proteomes" id="UP001649381"/>
    </source>
</evidence>
<keyword evidence="8" id="KW-1185">Reference proteome</keyword>
<organism evidence="7 8">
    <name type="scientific">Pseudalkalibacillus berkeleyi</name>
    <dbReference type="NCBI Taxonomy" id="1069813"/>
    <lineage>
        <taxon>Bacteria</taxon>
        <taxon>Bacillati</taxon>
        <taxon>Bacillota</taxon>
        <taxon>Bacilli</taxon>
        <taxon>Bacillales</taxon>
        <taxon>Fictibacillaceae</taxon>
        <taxon>Pseudalkalibacillus</taxon>
    </lineage>
</organism>
<evidence type="ECO:0000256" key="6">
    <source>
        <dbReference type="RuleBase" id="RU363042"/>
    </source>
</evidence>
<evidence type="ECO:0000256" key="1">
    <source>
        <dbReference type="ARBA" id="ARBA00004651"/>
    </source>
</evidence>
<comment type="caution">
    <text evidence="7">The sequence shown here is derived from an EMBL/GenBank/DDBJ whole genome shotgun (WGS) entry which is preliminary data.</text>
</comment>
<evidence type="ECO:0000256" key="4">
    <source>
        <dbReference type="ARBA" id="ARBA00022989"/>
    </source>
</evidence>
<dbReference type="PANTHER" id="PTHR39087">
    <property type="entry name" value="UPF0104 MEMBRANE PROTEIN MJ1595"/>
    <property type="match status" value="1"/>
</dbReference>
<feature type="transmembrane region" description="Helical" evidence="6">
    <location>
        <begin position="273"/>
        <end position="292"/>
    </location>
</feature>
<keyword evidence="6" id="KW-0808">Transferase</keyword>
<name>A0ABS9H2K6_9BACL</name>
<comment type="catalytic activity">
    <reaction evidence="6">
        <text>L-lysyl-tRNA(Lys) + a 1,2-diacyl-sn-glycero-3-phospho-(1'-sn-glycerol) = a 1,2-diacyl-sn-glycero-3-phospho-1'-(3'-O-L-lysyl)-sn-glycerol + tRNA(Lys)</text>
        <dbReference type="Rhea" id="RHEA:10668"/>
        <dbReference type="Rhea" id="RHEA-COMP:9696"/>
        <dbReference type="Rhea" id="RHEA-COMP:9697"/>
        <dbReference type="ChEBI" id="CHEBI:64716"/>
        <dbReference type="ChEBI" id="CHEBI:75792"/>
        <dbReference type="ChEBI" id="CHEBI:78442"/>
        <dbReference type="ChEBI" id="CHEBI:78529"/>
        <dbReference type="EC" id="2.3.2.3"/>
    </reaction>
</comment>
<sequence>MGYMKSKLIWFIRLLFISIFVWISIVVLKDEEIQSSFLQSFNWLSVIIVTVVYTSAFLLRALAWRIFLKGSITFKSSMVGIFYSFVFNHILPVKAGDFIRAGIVTLNHQISFKRSLSSVVTLRILDLGVLGIVAMIGAFLFGYHISTLLFFLFIVGGLLLVIVGLIFRKRFKWLNRGVNHLKEISPKAAVMIVSLTTMSWVFEGIVLFEIAKMFGSPLGYLQSVWVNSLTVAGQVFHFTPGGLGTYESVMTAVLASMSIAIKKGYSIALSTHLFKFILSFFIGIGLILWTPVPIHMIKKWVNRKGEQS</sequence>
<evidence type="ECO:0000313" key="7">
    <source>
        <dbReference type="EMBL" id="MCF6138156.1"/>
    </source>
</evidence>
<reference evidence="7 8" key="1">
    <citation type="submission" date="2022-01" db="EMBL/GenBank/DDBJ databases">
        <title>Alkalihalobacillus sp. EGI L200015, a novel bacterium isolated from a salt lake sediment.</title>
        <authorList>
            <person name="Gao L."/>
            <person name="Fang B.-Z."/>
            <person name="Li W.-J."/>
        </authorList>
    </citation>
    <scope>NUCLEOTIDE SEQUENCE [LARGE SCALE GENOMIC DNA]</scope>
    <source>
        <strain evidence="7 8">KCTC 12718</strain>
    </source>
</reference>
<dbReference type="PANTHER" id="PTHR39087:SF2">
    <property type="entry name" value="UPF0104 MEMBRANE PROTEIN MJ1595"/>
    <property type="match status" value="1"/>
</dbReference>
<evidence type="ECO:0000256" key="2">
    <source>
        <dbReference type="ARBA" id="ARBA00022475"/>
    </source>
</evidence>
<keyword evidence="5 6" id="KW-0472">Membrane</keyword>
<feature type="transmembrane region" description="Helical" evidence="6">
    <location>
        <begin position="40"/>
        <end position="59"/>
    </location>
</feature>
<comment type="function">
    <text evidence="6">Catalyzes the transfer of a lysyl group from L-lysyl-tRNA(Lys) to membrane-bound phosphatidylglycerol (PG), which produces lysylphosphatidylglycerol (LPG), a major component of the bacterial membrane with a positive net charge. LPG synthesis contributes to bacterial virulence as it is involved in the resistance mechanism against cationic antimicrobial peptides (CAMP) produces by the host's immune system (defensins, cathelicidins) and by the competing microorganisms.</text>
</comment>
<keyword evidence="6" id="KW-0046">Antibiotic resistance</keyword>
<comment type="subcellular location">
    <subcellularLocation>
        <location evidence="1 6">Cell membrane</location>
        <topology evidence="1 6">Multi-pass membrane protein</topology>
    </subcellularLocation>
</comment>
<feature type="transmembrane region" description="Helical" evidence="6">
    <location>
        <begin position="120"/>
        <end position="142"/>
    </location>
</feature>
<protein>
    <recommendedName>
        <fullName evidence="6">Phosphatidylglycerol lysyltransferase</fullName>
        <ecNumber evidence="6">2.3.2.3</ecNumber>
    </recommendedName>
    <alternativeName>
        <fullName evidence="6">Lysylphosphatidylglycerol synthase</fullName>
    </alternativeName>
</protein>
<proteinExistence type="inferred from homology"/>